<accession>A0ABV9UPS5</accession>
<sequence>MAGSPAWNSYLTGLSFAIRAREPPESKKGAPAGTLRRSGPRAEANAWVRSAKDHLLRGEAAPSRATGRGGRRRRGSTYVEIDSGHAAATGRPEQLLKVVQDFLA</sequence>
<dbReference type="RefSeq" id="WP_344379182.1">
    <property type="nucleotide sequence ID" value="NZ_BAAASQ010000025.1"/>
</dbReference>
<feature type="region of interest" description="Disordered" evidence="1">
    <location>
        <begin position="20"/>
        <end position="43"/>
    </location>
</feature>
<proteinExistence type="predicted"/>
<reference evidence="3" key="1">
    <citation type="journal article" date="2019" name="Int. J. Syst. Evol. Microbiol.">
        <title>The Global Catalogue of Microorganisms (GCM) 10K type strain sequencing project: providing services to taxonomists for standard genome sequencing and annotation.</title>
        <authorList>
            <consortium name="The Broad Institute Genomics Platform"/>
            <consortium name="The Broad Institute Genome Sequencing Center for Infectious Disease"/>
            <person name="Wu L."/>
            <person name="Ma J."/>
        </authorList>
    </citation>
    <scope>NUCLEOTIDE SEQUENCE [LARGE SCALE GENOMIC DNA]</scope>
    <source>
        <strain evidence="3">CCM 7224</strain>
    </source>
</reference>
<gene>
    <name evidence="2" type="ORF">ACFPFX_19510</name>
</gene>
<organism evidence="2 3">
    <name type="scientific">Streptomyces mauvecolor</name>
    <dbReference type="NCBI Taxonomy" id="58345"/>
    <lineage>
        <taxon>Bacteria</taxon>
        <taxon>Bacillati</taxon>
        <taxon>Actinomycetota</taxon>
        <taxon>Actinomycetes</taxon>
        <taxon>Kitasatosporales</taxon>
        <taxon>Streptomycetaceae</taxon>
        <taxon>Streptomyces</taxon>
    </lineage>
</organism>
<evidence type="ECO:0000256" key="1">
    <source>
        <dbReference type="SAM" id="MobiDB-lite"/>
    </source>
</evidence>
<dbReference type="Proteomes" id="UP001595834">
    <property type="component" value="Unassembled WGS sequence"/>
</dbReference>
<dbReference type="EMBL" id="JBHSIZ010000018">
    <property type="protein sequence ID" value="MFC4958475.1"/>
    <property type="molecule type" value="Genomic_DNA"/>
</dbReference>
<evidence type="ECO:0000313" key="3">
    <source>
        <dbReference type="Proteomes" id="UP001595834"/>
    </source>
</evidence>
<protein>
    <submittedName>
        <fullName evidence="2">Uncharacterized protein</fullName>
    </submittedName>
</protein>
<evidence type="ECO:0000313" key="2">
    <source>
        <dbReference type="EMBL" id="MFC4958475.1"/>
    </source>
</evidence>
<keyword evidence="3" id="KW-1185">Reference proteome</keyword>
<name>A0ABV9UPS5_9ACTN</name>
<comment type="caution">
    <text evidence="2">The sequence shown here is derived from an EMBL/GenBank/DDBJ whole genome shotgun (WGS) entry which is preliminary data.</text>
</comment>